<evidence type="ECO:0000313" key="1">
    <source>
        <dbReference type="EMBL" id="QHS85993.1"/>
    </source>
</evidence>
<name>A0A6C0B3E1_9ZZZZ</name>
<organism evidence="1">
    <name type="scientific">viral metagenome</name>
    <dbReference type="NCBI Taxonomy" id="1070528"/>
    <lineage>
        <taxon>unclassified sequences</taxon>
        <taxon>metagenomes</taxon>
        <taxon>organismal metagenomes</taxon>
    </lineage>
</organism>
<dbReference type="EMBL" id="MN739050">
    <property type="protein sequence ID" value="QHS85993.1"/>
    <property type="molecule type" value="Genomic_DNA"/>
</dbReference>
<reference evidence="1" key="1">
    <citation type="journal article" date="2020" name="Nature">
        <title>Giant virus diversity and host interactions through global metagenomics.</title>
        <authorList>
            <person name="Schulz F."/>
            <person name="Roux S."/>
            <person name="Paez-Espino D."/>
            <person name="Jungbluth S."/>
            <person name="Walsh D.A."/>
            <person name="Denef V.J."/>
            <person name="McMahon K.D."/>
            <person name="Konstantinidis K.T."/>
            <person name="Eloe-Fadrosh E.A."/>
            <person name="Kyrpides N.C."/>
            <person name="Woyke T."/>
        </authorList>
    </citation>
    <scope>NUCLEOTIDE SEQUENCE</scope>
    <source>
        <strain evidence="1">GVMAG-M-3300009185-7</strain>
    </source>
</reference>
<proteinExistence type="predicted"/>
<sequence>MTDEIHANYALGYYKQALGEWNNKIRTPEDALIRVVEWRRVVLKLQTHTSKSPFIAESLKEALVYLANAEKAIKKPSTTPAKQVTRWRNHWVPPVIGYI</sequence>
<accession>A0A6C0B3E1</accession>
<protein>
    <submittedName>
        <fullName evidence="1">Uncharacterized protein</fullName>
    </submittedName>
</protein>
<dbReference type="AlphaFoldDB" id="A0A6C0B3E1"/>